<dbReference type="OrthoDB" id="9775929at2"/>
<keyword evidence="6" id="KW-0239">DNA-directed DNA polymerase</keyword>
<dbReference type="Gene3D" id="3.40.50.300">
    <property type="entry name" value="P-loop containing nucleotide triphosphate hydrolases"/>
    <property type="match status" value="1"/>
</dbReference>
<dbReference type="InterPro" id="IPR010372">
    <property type="entry name" value="DNA_pol3_delta_N"/>
</dbReference>
<evidence type="ECO:0000256" key="5">
    <source>
        <dbReference type="ARBA" id="ARBA00022705"/>
    </source>
</evidence>
<evidence type="ECO:0000259" key="10">
    <source>
        <dbReference type="Pfam" id="PF21694"/>
    </source>
</evidence>
<evidence type="ECO:0000256" key="4">
    <source>
        <dbReference type="ARBA" id="ARBA00022695"/>
    </source>
</evidence>
<dbReference type="GO" id="GO:0006261">
    <property type="term" value="P:DNA-templated DNA replication"/>
    <property type="evidence" value="ECO:0007669"/>
    <property type="project" value="TreeGrafter"/>
</dbReference>
<dbReference type="EC" id="2.7.7.7" evidence="1"/>
<dbReference type="GO" id="GO:0009360">
    <property type="term" value="C:DNA polymerase III complex"/>
    <property type="evidence" value="ECO:0007669"/>
    <property type="project" value="InterPro"/>
</dbReference>
<dbReference type="InterPro" id="IPR048466">
    <property type="entry name" value="DNA_pol3_delta-like_C"/>
</dbReference>
<evidence type="ECO:0000259" key="9">
    <source>
        <dbReference type="Pfam" id="PF06144"/>
    </source>
</evidence>
<evidence type="ECO:0000313" key="11">
    <source>
        <dbReference type="EMBL" id="KXB63643.1"/>
    </source>
</evidence>
<evidence type="ECO:0000256" key="2">
    <source>
        <dbReference type="ARBA" id="ARBA00017703"/>
    </source>
</evidence>
<dbReference type="Pfam" id="PF06144">
    <property type="entry name" value="DNA_pol3_delta"/>
    <property type="match status" value="1"/>
</dbReference>
<keyword evidence="3" id="KW-0808">Transferase</keyword>
<comment type="catalytic activity">
    <reaction evidence="8">
        <text>DNA(n) + a 2'-deoxyribonucleoside 5'-triphosphate = DNA(n+1) + diphosphate</text>
        <dbReference type="Rhea" id="RHEA:22508"/>
        <dbReference type="Rhea" id="RHEA-COMP:17339"/>
        <dbReference type="Rhea" id="RHEA-COMP:17340"/>
        <dbReference type="ChEBI" id="CHEBI:33019"/>
        <dbReference type="ChEBI" id="CHEBI:61560"/>
        <dbReference type="ChEBI" id="CHEBI:173112"/>
        <dbReference type="EC" id="2.7.7.7"/>
    </reaction>
</comment>
<comment type="similarity">
    <text evidence="7">Belongs to the DNA polymerase HolA subunit family.</text>
</comment>
<evidence type="ECO:0000256" key="6">
    <source>
        <dbReference type="ARBA" id="ARBA00022932"/>
    </source>
</evidence>
<dbReference type="InterPro" id="IPR027417">
    <property type="entry name" value="P-loop_NTPase"/>
</dbReference>
<evidence type="ECO:0000256" key="3">
    <source>
        <dbReference type="ARBA" id="ARBA00022679"/>
    </source>
</evidence>
<dbReference type="SUPFAM" id="SSF52540">
    <property type="entry name" value="P-loop containing nucleoside triphosphate hydrolases"/>
    <property type="match status" value="1"/>
</dbReference>
<organism evidence="11 12">
    <name type="scientific">Gemella haemolysans</name>
    <dbReference type="NCBI Taxonomy" id="1379"/>
    <lineage>
        <taxon>Bacteria</taxon>
        <taxon>Bacillati</taxon>
        <taxon>Bacillota</taxon>
        <taxon>Bacilli</taxon>
        <taxon>Bacillales</taxon>
        <taxon>Gemellaceae</taxon>
        <taxon>Gemella</taxon>
    </lineage>
</organism>
<dbReference type="InterPro" id="IPR008921">
    <property type="entry name" value="DNA_pol3_clamp-load_cplx_C"/>
</dbReference>
<dbReference type="InterPro" id="IPR005790">
    <property type="entry name" value="DNA_polIII_delta"/>
</dbReference>
<keyword evidence="5" id="KW-0235">DNA replication</keyword>
<evidence type="ECO:0000256" key="1">
    <source>
        <dbReference type="ARBA" id="ARBA00012417"/>
    </source>
</evidence>
<dbReference type="SUPFAM" id="SSF48019">
    <property type="entry name" value="post-AAA+ oligomerization domain-like"/>
    <property type="match status" value="1"/>
</dbReference>
<evidence type="ECO:0000256" key="7">
    <source>
        <dbReference type="ARBA" id="ARBA00034754"/>
    </source>
</evidence>
<dbReference type="PANTHER" id="PTHR34388:SF1">
    <property type="entry name" value="DNA POLYMERASE III SUBUNIT DELTA"/>
    <property type="match status" value="1"/>
</dbReference>
<evidence type="ECO:0000313" key="12">
    <source>
        <dbReference type="Proteomes" id="UP000070355"/>
    </source>
</evidence>
<dbReference type="EMBL" id="LSDC01000010">
    <property type="protein sequence ID" value="KXB63643.1"/>
    <property type="molecule type" value="Genomic_DNA"/>
</dbReference>
<dbReference type="PANTHER" id="PTHR34388">
    <property type="entry name" value="DNA POLYMERASE III SUBUNIT DELTA"/>
    <property type="match status" value="1"/>
</dbReference>
<dbReference type="GO" id="GO:0003887">
    <property type="term" value="F:DNA-directed DNA polymerase activity"/>
    <property type="evidence" value="ECO:0007669"/>
    <property type="project" value="UniProtKB-KW"/>
</dbReference>
<proteinExistence type="inferred from homology"/>
<dbReference type="AlphaFoldDB" id="A0A134A7E1"/>
<comment type="caution">
    <text evidence="11">The sequence shown here is derived from an EMBL/GenBank/DDBJ whole genome shotgun (WGS) entry which is preliminary data.</text>
</comment>
<dbReference type="Proteomes" id="UP000070355">
    <property type="component" value="Unassembled WGS sequence"/>
</dbReference>
<reference evidence="12" key="1">
    <citation type="submission" date="2016-01" db="EMBL/GenBank/DDBJ databases">
        <authorList>
            <person name="Mitreva M."/>
            <person name="Pepin K.H."/>
            <person name="Mihindukulasuriya K.A."/>
            <person name="Fulton R."/>
            <person name="Fronick C."/>
            <person name="O'Laughlin M."/>
            <person name="Miner T."/>
            <person name="Herter B."/>
            <person name="Rosa B.A."/>
            <person name="Cordes M."/>
            <person name="Tomlinson C."/>
            <person name="Wollam A."/>
            <person name="Palsikar V.B."/>
            <person name="Mardis E.R."/>
            <person name="Wilson R.K."/>
        </authorList>
    </citation>
    <scope>NUCLEOTIDE SEQUENCE [LARGE SCALE GENOMIC DNA]</scope>
    <source>
        <strain evidence="12">DNF01167</strain>
    </source>
</reference>
<gene>
    <name evidence="11" type="ORF">HMPREF3186_00121</name>
</gene>
<dbReference type="Gene3D" id="1.20.272.10">
    <property type="match status" value="1"/>
</dbReference>
<keyword evidence="4" id="KW-0548">Nucleotidyltransferase</keyword>
<evidence type="ECO:0000256" key="8">
    <source>
        <dbReference type="ARBA" id="ARBA00049244"/>
    </source>
</evidence>
<accession>A0A134A7E1</accession>
<dbReference type="NCBIfam" id="TIGR01128">
    <property type="entry name" value="holA"/>
    <property type="match status" value="1"/>
</dbReference>
<dbReference type="RefSeq" id="WP_060913440.1">
    <property type="nucleotide sequence ID" value="NZ_KQ959921.1"/>
</dbReference>
<sequence length="326" mass="38087">MKNVYVIYGENFEAINDYEKSIAKKYLKDLDEFNYVKINMHENTLESLVYECRSSGLFGNEKVVVAENCNFLLAKPKKIKVEHNVDTLISYLDNISEEVVLILKISEKIDSRKKLIKKIKEVGEVKEFSNFDEKEISSYIVKTVADANLKISRDDAEFLVNYTRLDFANIKKELEKLLLYCDEKKVISREDIELLATRSLEYDVFSLTNELFGKNYSKLRVVYNSLVLKKEEPIFLLSLISGQLRIYYKVKVLLNEHYSQKDIARELGVHPYRVQLAAQGIRNYSVDKIMKTLILAADYDKLLKSSYMDKYLILDLFINKLIEELK</sequence>
<dbReference type="Pfam" id="PF21694">
    <property type="entry name" value="DNA_pol3_delta_C"/>
    <property type="match status" value="1"/>
</dbReference>
<feature type="domain" description="DNA polymerase III delta N-terminal" evidence="9">
    <location>
        <begin position="5"/>
        <end position="127"/>
    </location>
</feature>
<dbReference type="GO" id="GO:0003677">
    <property type="term" value="F:DNA binding"/>
    <property type="evidence" value="ECO:0007669"/>
    <property type="project" value="InterPro"/>
</dbReference>
<dbReference type="Gene3D" id="1.10.8.60">
    <property type="match status" value="1"/>
</dbReference>
<dbReference type="PATRIC" id="fig|1379.3.peg.118"/>
<protein>
    <recommendedName>
        <fullName evidence="2">DNA polymerase III subunit delta</fullName>
        <ecNumber evidence="1">2.7.7.7</ecNumber>
    </recommendedName>
</protein>
<feature type="domain" description="DNA polymerase III delta subunit-like C-terminal" evidence="10">
    <location>
        <begin position="202"/>
        <end position="320"/>
    </location>
</feature>
<dbReference type="STRING" id="1379.HMPREF3186_00121"/>
<name>A0A134A7E1_9BACL</name>